<keyword evidence="2" id="KW-1185">Reference proteome</keyword>
<reference evidence="1 2" key="1">
    <citation type="submission" date="2018-11" db="EMBL/GenBank/DDBJ databases">
        <title>Photobacterium sp. BEI247 sp. nov., a marine bacterium isolated from Yongle Blue Hole in the South China Sea.</title>
        <authorList>
            <person name="Wang X."/>
        </authorList>
    </citation>
    <scope>NUCLEOTIDE SEQUENCE [LARGE SCALE GENOMIC DNA]</scope>
    <source>
        <strain evidence="2">BEI247</strain>
    </source>
</reference>
<dbReference type="RefSeq" id="WP_128786278.1">
    <property type="nucleotide sequence ID" value="NZ_JAKJSG010000066.1"/>
</dbReference>
<dbReference type="AlphaFoldDB" id="A0A444JJ82"/>
<gene>
    <name evidence="1" type="ORF">EDI28_23475</name>
</gene>
<proteinExistence type="predicted"/>
<protein>
    <submittedName>
        <fullName evidence="1">Uncharacterized protein</fullName>
    </submittedName>
</protein>
<accession>A0A444JJ82</accession>
<dbReference type="OrthoDB" id="5829898at2"/>
<evidence type="ECO:0000313" key="2">
    <source>
        <dbReference type="Proteomes" id="UP000287563"/>
    </source>
</evidence>
<comment type="caution">
    <text evidence="1">The sequence shown here is derived from an EMBL/GenBank/DDBJ whole genome shotgun (WGS) entry which is preliminary data.</text>
</comment>
<organism evidence="1 2">
    <name type="scientific">Photobacterium chitinilyticum</name>
    <dbReference type="NCBI Taxonomy" id="2485123"/>
    <lineage>
        <taxon>Bacteria</taxon>
        <taxon>Pseudomonadati</taxon>
        <taxon>Pseudomonadota</taxon>
        <taxon>Gammaproteobacteria</taxon>
        <taxon>Vibrionales</taxon>
        <taxon>Vibrionaceae</taxon>
        <taxon>Photobacterium</taxon>
    </lineage>
</organism>
<name>A0A444JJ82_9GAMM</name>
<evidence type="ECO:0000313" key="1">
    <source>
        <dbReference type="EMBL" id="RWX53114.1"/>
    </source>
</evidence>
<sequence length="160" mass="18839">MSDLNQFHAQLELQHIYLEVYAERFHYLRPFFEGYYCYRHQLVTRQGKADWEQIFDHGVRSKAASQITNRKQLVRELRLPLAVLIGKLKVLVRDDELSLDAIQCLLDNNLEYTILTRDEFQRLKAAGMLDRMPAEYYRQGSANYQCTGARFDAVGIQFLD</sequence>
<dbReference type="EMBL" id="RJLM01000018">
    <property type="protein sequence ID" value="RWX53114.1"/>
    <property type="molecule type" value="Genomic_DNA"/>
</dbReference>
<dbReference type="Proteomes" id="UP000287563">
    <property type="component" value="Unassembled WGS sequence"/>
</dbReference>